<protein>
    <submittedName>
        <fullName evidence="2">Uncharacterized protein</fullName>
    </submittedName>
</protein>
<dbReference type="RefSeq" id="WP_249915604.1">
    <property type="nucleotide sequence ID" value="NZ_JAMGBB010000001.1"/>
</dbReference>
<sequence>MSKYLRFRRRNRPGWGTSARMRIKGMTQAVRPSFVRRLEQMRQQRKLRLKAAIAGAVLIGFAALGWLLV</sequence>
<evidence type="ECO:0000313" key="2">
    <source>
        <dbReference type="EMBL" id="MCL6741203.1"/>
    </source>
</evidence>
<evidence type="ECO:0000313" key="3">
    <source>
        <dbReference type="Proteomes" id="UP001165383"/>
    </source>
</evidence>
<dbReference type="Proteomes" id="UP001165383">
    <property type="component" value="Unassembled WGS sequence"/>
</dbReference>
<keyword evidence="1" id="KW-0472">Membrane</keyword>
<keyword evidence="1" id="KW-1133">Transmembrane helix</keyword>
<reference evidence="2" key="1">
    <citation type="submission" date="2022-05" db="EMBL/GenBank/DDBJ databases">
        <authorList>
            <person name="Jo J.-H."/>
            <person name="Im W.-T."/>
        </authorList>
    </citation>
    <scope>NUCLEOTIDE SEQUENCE</scope>
    <source>
        <strain evidence="2">RB56-2</strain>
    </source>
</reference>
<proteinExistence type="predicted"/>
<accession>A0ABT0SA09</accession>
<feature type="transmembrane region" description="Helical" evidence="1">
    <location>
        <begin position="47"/>
        <end position="68"/>
    </location>
</feature>
<keyword evidence="3" id="KW-1185">Reference proteome</keyword>
<gene>
    <name evidence="2" type="ORF">LZ518_08675</name>
</gene>
<keyword evidence="1" id="KW-0812">Transmembrane</keyword>
<evidence type="ECO:0000256" key="1">
    <source>
        <dbReference type="SAM" id="Phobius"/>
    </source>
</evidence>
<name>A0ABT0SA09_9SPHN</name>
<comment type="caution">
    <text evidence="2">The sequence shown here is derived from an EMBL/GenBank/DDBJ whole genome shotgun (WGS) entry which is preliminary data.</text>
</comment>
<dbReference type="EMBL" id="JAMGBB010000001">
    <property type="protein sequence ID" value="MCL6741203.1"/>
    <property type="molecule type" value="Genomic_DNA"/>
</dbReference>
<organism evidence="2 3">
    <name type="scientific">Sphingomonas brevis</name>
    <dbReference type="NCBI Taxonomy" id="2908206"/>
    <lineage>
        <taxon>Bacteria</taxon>
        <taxon>Pseudomonadati</taxon>
        <taxon>Pseudomonadota</taxon>
        <taxon>Alphaproteobacteria</taxon>
        <taxon>Sphingomonadales</taxon>
        <taxon>Sphingomonadaceae</taxon>
        <taxon>Sphingomonas</taxon>
    </lineage>
</organism>